<evidence type="ECO:0000259" key="4">
    <source>
        <dbReference type="SMART" id="SM00363"/>
    </source>
</evidence>
<organism evidence="5 6">
    <name type="scientific">Oceanithermus desulfurans NBRC 100063</name>
    <dbReference type="NCBI Taxonomy" id="1227550"/>
    <lineage>
        <taxon>Bacteria</taxon>
        <taxon>Thermotogati</taxon>
        <taxon>Deinococcota</taxon>
        <taxon>Deinococci</taxon>
        <taxon>Thermales</taxon>
        <taxon>Thermaceae</taxon>
        <taxon>Oceanithermus</taxon>
    </lineage>
</organism>
<name>A0A511RKL6_9DEIN</name>
<evidence type="ECO:0000256" key="1">
    <source>
        <dbReference type="ARBA" id="ARBA00022884"/>
    </source>
</evidence>
<dbReference type="Gene3D" id="3.10.290.10">
    <property type="entry name" value="RNA-binding S4 domain"/>
    <property type="match status" value="1"/>
</dbReference>
<dbReference type="PIRSF" id="PIRSF005578">
    <property type="entry name" value="TlyA"/>
    <property type="match status" value="1"/>
</dbReference>
<accession>A0A511RKL6</accession>
<dbReference type="Pfam" id="PF01479">
    <property type="entry name" value="S4"/>
    <property type="match status" value="1"/>
</dbReference>
<protein>
    <submittedName>
        <fullName evidence="5">TlyA family rRNA (Cytidine-2'-O)-methyltransferase</fullName>
    </submittedName>
</protein>
<comment type="similarity">
    <text evidence="2">Belongs to the TlyA family.</text>
</comment>
<dbReference type="Pfam" id="PF01728">
    <property type="entry name" value="FtsJ"/>
    <property type="match status" value="1"/>
</dbReference>
<dbReference type="PANTHER" id="PTHR32319">
    <property type="entry name" value="BACTERIAL HEMOLYSIN-LIKE PROTEIN"/>
    <property type="match status" value="1"/>
</dbReference>
<evidence type="ECO:0000313" key="6">
    <source>
        <dbReference type="Proteomes" id="UP000321827"/>
    </source>
</evidence>
<dbReference type="Gene3D" id="3.40.50.150">
    <property type="entry name" value="Vaccinia Virus protein VP39"/>
    <property type="match status" value="1"/>
</dbReference>
<dbReference type="Proteomes" id="UP000321827">
    <property type="component" value="Unassembled WGS sequence"/>
</dbReference>
<dbReference type="GO" id="GO:0003723">
    <property type="term" value="F:RNA binding"/>
    <property type="evidence" value="ECO:0007669"/>
    <property type="project" value="UniProtKB-KW"/>
</dbReference>
<dbReference type="CDD" id="cd02440">
    <property type="entry name" value="AdoMet_MTases"/>
    <property type="match status" value="1"/>
</dbReference>
<keyword evidence="5" id="KW-0489">Methyltransferase</keyword>
<dbReference type="InterPro" id="IPR029063">
    <property type="entry name" value="SAM-dependent_MTases_sf"/>
</dbReference>
<dbReference type="AlphaFoldDB" id="A0A511RKL6"/>
<dbReference type="GO" id="GO:0032259">
    <property type="term" value="P:methylation"/>
    <property type="evidence" value="ECO:0007669"/>
    <property type="project" value="UniProtKB-KW"/>
</dbReference>
<feature type="domain" description="RNA-binding S4" evidence="4">
    <location>
        <begin position="5"/>
        <end position="63"/>
    </location>
</feature>
<dbReference type="OrthoDB" id="9784736at2"/>
<dbReference type="InterPro" id="IPR004538">
    <property type="entry name" value="Hemolysin_A/TlyA"/>
</dbReference>
<dbReference type="PROSITE" id="PS50889">
    <property type="entry name" value="S4"/>
    <property type="match status" value="1"/>
</dbReference>
<dbReference type="SUPFAM" id="SSF53335">
    <property type="entry name" value="S-adenosyl-L-methionine-dependent methyltransferases"/>
    <property type="match status" value="1"/>
</dbReference>
<dbReference type="SUPFAM" id="SSF55174">
    <property type="entry name" value="Alpha-L RNA-binding motif"/>
    <property type="match status" value="1"/>
</dbReference>
<keyword evidence="5" id="KW-0808">Transferase</keyword>
<dbReference type="InterPro" id="IPR002877">
    <property type="entry name" value="RNA_MeTrfase_FtsJ_dom"/>
</dbReference>
<comment type="caution">
    <text evidence="5">The sequence shown here is derived from an EMBL/GenBank/DDBJ whole genome shotgun (WGS) entry which is preliminary data.</text>
</comment>
<dbReference type="NCBIfam" id="TIGR00478">
    <property type="entry name" value="tly"/>
    <property type="match status" value="1"/>
</dbReference>
<reference evidence="5 6" key="1">
    <citation type="submission" date="2019-07" db="EMBL/GenBank/DDBJ databases">
        <title>Whole genome shotgun sequence of Oceanithermus desulfurans NBRC 100063.</title>
        <authorList>
            <person name="Hosoyama A."/>
            <person name="Uohara A."/>
            <person name="Ohji S."/>
            <person name="Ichikawa N."/>
        </authorList>
    </citation>
    <scope>NUCLEOTIDE SEQUENCE [LARGE SCALE GENOMIC DNA]</scope>
    <source>
        <strain evidence="5 6">NBRC 100063</strain>
    </source>
</reference>
<sequence length="245" mass="26358">MAERVRLDVALAARGLVESRAKAQELIRAGRVRVDGAVVTKPSHRVGPEATIEVRGPAPYVGRAAHKLLGALAAFELEPAGEVWADVGAGTGGFTQVLLERGARRVYALDVGHGQLHPRLRADPRVVVMEGVNARHLEALPEPLDGAVMDVSFISSTLILPNLPRLIRPGGRALVLVKPQFELEPGSHAGVVRDEAQRRRALERVKAAAREAGFRVAGEAESPLPGREGNREFWLYLERPSAGVS</sequence>
<dbReference type="InterPro" id="IPR002942">
    <property type="entry name" value="S4_RNA-bd"/>
</dbReference>
<dbReference type="SMART" id="SM00363">
    <property type="entry name" value="S4"/>
    <property type="match status" value="1"/>
</dbReference>
<evidence type="ECO:0000256" key="2">
    <source>
        <dbReference type="ARBA" id="ARBA00029460"/>
    </source>
</evidence>
<dbReference type="PANTHER" id="PTHR32319:SF0">
    <property type="entry name" value="BACTERIAL HEMOLYSIN-LIKE PROTEIN"/>
    <property type="match status" value="1"/>
</dbReference>
<gene>
    <name evidence="5" type="ORF">ODE01S_09160</name>
</gene>
<dbReference type="CDD" id="cd00165">
    <property type="entry name" value="S4"/>
    <property type="match status" value="1"/>
</dbReference>
<dbReference type="InterPro" id="IPR036986">
    <property type="entry name" value="S4_RNA-bd_sf"/>
</dbReference>
<dbReference type="EMBL" id="BJXN01000005">
    <property type="protein sequence ID" value="GEM89482.1"/>
    <property type="molecule type" value="Genomic_DNA"/>
</dbReference>
<dbReference type="RefSeq" id="WP_147146339.1">
    <property type="nucleotide sequence ID" value="NZ_BJXN01000005.1"/>
</dbReference>
<dbReference type="InterPro" id="IPR047048">
    <property type="entry name" value="TlyA"/>
</dbReference>
<proteinExistence type="inferred from homology"/>
<keyword evidence="1 3" id="KW-0694">RNA-binding</keyword>
<evidence type="ECO:0000256" key="3">
    <source>
        <dbReference type="PROSITE-ProRule" id="PRU00182"/>
    </source>
</evidence>
<evidence type="ECO:0000313" key="5">
    <source>
        <dbReference type="EMBL" id="GEM89482.1"/>
    </source>
</evidence>
<dbReference type="GO" id="GO:0008168">
    <property type="term" value="F:methyltransferase activity"/>
    <property type="evidence" value="ECO:0007669"/>
    <property type="project" value="UniProtKB-KW"/>
</dbReference>